<feature type="site" description="Transition state stabilizer" evidence="15">
    <location>
        <position position="69"/>
    </location>
</feature>
<comment type="similarity">
    <text evidence="17">Belongs to the peroxidase family. Classical plant (class III) peroxidase subfamily.</text>
</comment>
<comment type="function">
    <text evidence="17">Removal of H(2)O(2), oxidation of toxic reductants, biosynthesis and degradation of lignin, suberization, auxin catabolism, response to environmental stresses such as wounding, pathogen attack and oxidative stress.</text>
</comment>
<feature type="binding site" evidence="14">
    <location>
        <position position="74"/>
    </location>
    <ligand>
        <name>Ca(2+)</name>
        <dbReference type="ChEBI" id="CHEBI:29108"/>
        <label>1</label>
    </ligand>
</feature>
<dbReference type="PANTHER" id="PTHR31388">
    <property type="entry name" value="PEROXIDASE 72-RELATED"/>
    <property type="match status" value="1"/>
</dbReference>
<dbReference type="Gene3D" id="1.10.520.10">
    <property type="match status" value="1"/>
</dbReference>
<dbReference type="GO" id="GO:0140825">
    <property type="term" value="F:lactoperoxidase activity"/>
    <property type="evidence" value="ECO:0007669"/>
    <property type="project" value="UniProtKB-EC"/>
</dbReference>
<evidence type="ECO:0000256" key="10">
    <source>
        <dbReference type="ARBA" id="ARBA00023180"/>
    </source>
</evidence>
<keyword evidence="9 16" id="KW-1015">Disulfide bond</keyword>
<dbReference type="Pfam" id="PF00141">
    <property type="entry name" value="peroxidase"/>
    <property type="match status" value="1"/>
</dbReference>
<organism evidence="20 21">
    <name type="scientific">Urochloa decumbens</name>
    <dbReference type="NCBI Taxonomy" id="240449"/>
    <lineage>
        <taxon>Eukaryota</taxon>
        <taxon>Viridiplantae</taxon>
        <taxon>Streptophyta</taxon>
        <taxon>Embryophyta</taxon>
        <taxon>Tracheophyta</taxon>
        <taxon>Spermatophyta</taxon>
        <taxon>Magnoliopsida</taxon>
        <taxon>Liliopsida</taxon>
        <taxon>Poales</taxon>
        <taxon>Poaceae</taxon>
        <taxon>PACMAD clade</taxon>
        <taxon>Panicoideae</taxon>
        <taxon>Panicodae</taxon>
        <taxon>Paniceae</taxon>
        <taxon>Melinidinae</taxon>
        <taxon>Urochloa</taxon>
    </lineage>
</organism>
<keyword evidence="6 14" id="KW-0106">Calcium</keyword>
<dbReference type="FunFam" id="1.10.520.10:FF:000009">
    <property type="entry name" value="Peroxidase"/>
    <property type="match status" value="1"/>
</dbReference>
<evidence type="ECO:0000256" key="1">
    <source>
        <dbReference type="ARBA" id="ARBA00000189"/>
    </source>
</evidence>
<comment type="catalytic activity">
    <reaction evidence="1 17">
        <text>2 a phenolic donor + H2O2 = 2 a phenolic radical donor + 2 H2O</text>
        <dbReference type="Rhea" id="RHEA:56136"/>
        <dbReference type="ChEBI" id="CHEBI:15377"/>
        <dbReference type="ChEBI" id="CHEBI:16240"/>
        <dbReference type="ChEBI" id="CHEBI:139520"/>
        <dbReference type="ChEBI" id="CHEBI:139521"/>
        <dbReference type="EC" id="1.11.1.7"/>
    </reaction>
</comment>
<dbReference type="GO" id="GO:0020037">
    <property type="term" value="F:heme binding"/>
    <property type="evidence" value="ECO:0007669"/>
    <property type="project" value="UniProtKB-UniRule"/>
</dbReference>
<feature type="binding site" evidence="14">
    <location>
        <position position="81"/>
    </location>
    <ligand>
        <name>Ca(2+)</name>
        <dbReference type="ChEBI" id="CHEBI:29108"/>
        <label>1</label>
    </ligand>
</feature>
<evidence type="ECO:0000256" key="6">
    <source>
        <dbReference type="ARBA" id="ARBA00022837"/>
    </source>
</evidence>
<reference evidence="20" key="1">
    <citation type="submission" date="2024-10" db="EMBL/GenBank/DDBJ databases">
        <authorList>
            <person name="Ryan C."/>
        </authorList>
    </citation>
    <scope>NUCLEOTIDE SEQUENCE [LARGE SCALE GENOMIC DNA]</scope>
</reference>
<dbReference type="PRINTS" id="PR00458">
    <property type="entry name" value="PEROXIDASE"/>
</dbReference>
<comment type="cofactor">
    <cofactor evidence="14 17">
        <name>Ca(2+)</name>
        <dbReference type="ChEBI" id="CHEBI:29108"/>
    </cofactor>
    <text evidence="14 17">Binds 2 calcium ions per subunit.</text>
</comment>
<evidence type="ECO:0000256" key="8">
    <source>
        <dbReference type="ARBA" id="ARBA00023004"/>
    </source>
</evidence>
<dbReference type="EC" id="1.11.1.7" evidence="17"/>
<evidence type="ECO:0000256" key="13">
    <source>
        <dbReference type="PIRSR" id="PIRSR600823-2"/>
    </source>
</evidence>
<feature type="binding site" evidence="14">
    <location>
        <position position="77"/>
    </location>
    <ligand>
        <name>Ca(2+)</name>
        <dbReference type="ChEBI" id="CHEBI:29108"/>
        <label>1</label>
    </ligand>
</feature>
<feature type="signal peptide" evidence="17">
    <location>
        <begin position="1"/>
        <end position="31"/>
    </location>
</feature>
<keyword evidence="4 17" id="KW-0349">Heme</keyword>
<evidence type="ECO:0000256" key="4">
    <source>
        <dbReference type="ARBA" id="ARBA00022617"/>
    </source>
</evidence>
<dbReference type="PANTHER" id="PTHR31388:SF52">
    <property type="entry name" value="PEROXIDASE"/>
    <property type="match status" value="1"/>
</dbReference>
<feature type="binding site" evidence="14">
    <location>
        <position position="95"/>
    </location>
    <ligand>
        <name>Ca(2+)</name>
        <dbReference type="ChEBI" id="CHEBI:29108"/>
        <label>1</label>
    </ligand>
</feature>
<dbReference type="PROSITE" id="PS50873">
    <property type="entry name" value="PEROXIDASE_4"/>
    <property type="match status" value="1"/>
</dbReference>
<dbReference type="InterPro" id="IPR000823">
    <property type="entry name" value="Peroxidase_pln"/>
</dbReference>
<dbReference type="InterPro" id="IPR010255">
    <property type="entry name" value="Haem_peroxidase_sf"/>
</dbReference>
<dbReference type="GO" id="GO:0042744">
    <property type="term" value="P:hydrogen peroxide catabolic process"/>
    <property type="evidence" value="ECO:0007669"/>
    <property type="project" value="UniProtKB-KW"/>
</dbReference>
<dbReference type="Gene3D" id="1.10.420.10">
    <property type="entry name" value="Peroxidase, domain 2"/>
    <property type="match status" value="1"/>
</dbReference>
<evidence type="ECO:0000256" key="16">
    <source>
        <dbReference type="PIRSR" id="PIRSR600823-5"/>
    </source>
</evidence>
<feature type="binding site" evidence="14">
    <location>
        <position position="79"/>
    </location>
    <ligand>
        <name>Ca(2+)</name>
        <dbReference type="ChEBI" id="CHEBI:29108"/>
        <label>1</label>
    </ligand>
</feature>
<evidence type="ECO:0000256" key="7">
    <source>
        <dbReference type="ARBA" id="ARBA00023002"/>
    </source>
</evidence>
<accession>A0ABC8XDX9</accession>
<keyword evidence="5 14" id="KW-0479">Metal-binding</keyword>
<evidence type="ECO:0000256" key="5">
    <source>
        <dbReference type="ARBA" id="ARBA00022723"/>
    </source>
</evidence>
<feature type="chain" id="PRO_5044533262" description="Peroxidase" evidence="17">
    <location>
        <begin position="32"/>
        <end position="324"/>
    </location>
</feature>
<evidence type="ECO:0000256" key="18">
    <source>
        <dbReference type="SAM" id="MobiDB-lite"/>
    </source>
</evidence>
<dbReference type="InterPro" id="IPR002016">
    <property type="entry name" value="Haem_peroxidase"/>
</dbReference>
<feature type="compositionally biased region" description="Basic and acidic residues" evidence="18">
    <location>
        <begin position="302"/>
        <end position="324"/>
    </location>
</feature>
<dbReference type="GO" id="GO:0046872">
    <property type="term" value="F:metal ion binding"/>
    <property type="evidence" value="ECO:0007669"/>
    <property type="project" value="UniProtKB-UniRule"/>
</dbReference>
<feature type="binding site" evidence="13">
    <location>
        <position position="169"/>
    </location>
    <ligand>
        <name>substrate</name>
    </ligand>
</feature>
<comment type="cofactor">
    <cofactor evidence="17">
        <name>heme b</name>
        <dbReference type="ChEBI" id="CHEBI:60344"/>
    </cofactor>
    <text evidence="17">Binds 1 heme b (iron(II)-protoporphyrin IX) group per subunit.</text>
</comment>
<evidence type="ECO:0000256" key="9">
    <source>
        <dbReference type="ARBA" id="ARBA00023157"/>
    </source>
</evidence>
<feature type="domain" description="Plant heme peroxidase family profile" evidence="19">
    <location>
        <begin position="32"/>
        <end position="217"/>
    </location>
</feature>
<keyword evidence="17" id="KW-0964">Secreted</keyword>
<dbReference type="GO" id="GO:0005576">
    <property type="term" value="C:extracellular region"/>
    <property type="evidence" value="ECO:0007669"/>
    <property type="project" value="UniProtKB-SubCell"/>
</dbReference>
<evidence type="ECO:0000259" key="19">
    <source>
        <dbReference type="PROSITE" id="PS50873"/>
    </source>
</evidence>
<keyword evidence="21" id="KW-1185">Reference proteome</keyword>
<name>A0ABC8XDX9_9POAL</name>
<feature type="active site" description="Proton acceptor" evidence="12">
    <location>
        <position position="73"/>
    </location>
</feature>
<keyword evidence="10" id="KW-0325">Glycoprotein</keyword>
<feature type="disulfide bond" evidence="16">
    <location>
        <begin position="75"/>
        <end position="80"/>
    </location>
</feature>
<feature type="compositionally biased region" description="Basic and acidic residues" evidence="18">
    <location>
        <begin position="263"/>
        <end position="293"/>
    </location>
</feature>
<evidence type="ECO:0000313" key="20">
    <source>
        <dbReference type="EMBL" id="CAL4924173.1"/>
    </source>
</evidence>
<feature type="region of interest" description="Disordered" evidence="18">
    <location>
        <begin position="241"/>
        <end position="324"/>
    </location>
</feature>
<evidence type="ECO:0000256" key="11">
    <source>
        <dbReference type="ARBA" id="ARBA00023324"/>
    </source>
</evidence>
<feature type="disulfide bond" evidence="16">
    <location>
        <begin position="42"/>
        <end position="122"/>
    </location>
</feature>
<keyword evidence="11 17" id="KW-0376">Hydrogen peroxide</keyword>
<evidence type="ECO:0000313" key="21">
    <source>
        <dbReference type="Proteomes" id="UP001497457"/>
    </source>
</evidence>
<evidence type="ECO:0000256" key="15">
    <source>
        <dbReference type="PIRSR" id="PIRSR600823-4"/>
    </source>
</evidence>
<dbReference type="AlphaFoldDB" id="A0ABC8XDX9"/>
<sequence length="324" mass="35151">MASTSAPRAATLAGVLLMVVVSLCGLHGAAAQLCEDYYDDSCPDAYDTVKQVLINAHQSDTRIFASLIRLHFHDCFVQGCDGSLLLDTVPGMQSEKESTPNNGSARGFDVVDAVKAALEAACPGVVSCADILAIAAEISVELSGGPSWGVLLGRLDSKTSDFNGSLDLPAPTDNLTVLQQKFSNLSLDDVDLVALSEVPKEWKRFVLERPRPDDAGHLRQQLLHQHRGEPGNTQLRPGAQVVARSAGHHGAHHRPVRQQPGRLLRELRAVHDQHGKHQAADRSVPRGSQEELQKSQLMEANNHGEDREDTLCVHDDQRVMKNKG</sequence>
<keyword evidence="8 17" id="KW-0408">Iron</keyword>
<evidence type="ECO:0000256" key="17">
    <source>
        <dbReference type="RuleBase" id="RU362060"/>
    </source>
</evidence>
<dbReference type="Proteomes" id="UP001497457">
    <property type="component" value="Chromosome 14rd"/>
</dbReference>
<protein>
    <recommendedName>
        <fullName evidence="17">Peroxidase</fullName>
        <ecNumber evidence="17">1.11.1.7</ecNumber>
    </recommendedName>
</protein>
<dbReference type="GO" id="GO:0006979">
    <property type="term" value="P:response to oxidative stress"/>
    <property type="evidence" value="ECO:0007669"/>
    <property type="project" value="UniProtKB-UniRule"/>
</dbReference>
<evidence type="ECO:0000256" key="3">
    <source>
        <dbReference type="ARBA" id="ARBA00022559"/>
    </source>
</evidence>
<keyword evidence="7 17" id="KW-0560">Oxidoreductase</keyword>
<feature type="binding site" evidence="14">
    <location>
        <position position="83"/>
    </location>
    <ligand>
        <name>Ca(2+)</name>
        <dbReference type="ChEBI" id="CHEBI:29108"/>
        <label>1</label>
    </ligand>
</feature>
<evidence type="ECO:0000256" key="12">
    <source>
        <dbReference type="PIRSR" id="PIRSR600823-1"/>
    </source>
</evidence>
<evidence type="ECO:0000256" key="14">
    <source>
        <dbReference type="PIRSR" id="PIRSR600823-3"/>
    </source>
</evidence>
<dbReference type="PRINTS" id="PR00461">
    <property type="entry name" value="PLPEROXIDASE"/>
</dbReference>
<dbReference type="SUPFAM" id="SSF48113">
    <property type="entry name" value="Heme-dependent peroxidases"/>
    <property type="match status" value="1"/>
</dbReference>
<keyword evidence="3 17" id="KW-0575">Peroxidase</keyword>
<evidence type="ECO:0000256" key="2">
    <source>
        <dbReference type="ARBA" id="ARBA00004613"/>
    </source>
</evidence>
<proteinExistence type="inferred from homology"/>
<comment type="subcellular location">
    <subcellularLocation>
        <location evidence="2 17">Secreted</location>
    </subcellularLocation>
</comment>
<gene>
    <name evidence="20" type="ORF">URODEC1_LOCUS22720</name>
</gene>
<feature type="compositionally biased region" description="Basic residues" evidence="18">
    <location>
        <begin position="246"/>
        <end position="256"/>
    </location>
</feature>
<dbReference type="EMBL" id="OZ075124">
    <property type="protein sequence ID" value="CAL4924173.1"/>
    <property type="molecule type" value="Genomic_DNA"/>
</dbReference>
<keyword evidence="17" id="KW-0732">Signal</keyword>